<accession>A0ABW5A030</accession>
<gene>
    <name evidence="1" type="ORF">ACFSOY_16725</name>
</gene>
<sequence length="480" mass="54916">MLDERLFARYQLLRERASDPDAWIETREGSDLWVDGVNVFLTVDSDDFQAGLELYYQTETFDSDSVTSLLQALHRFCSQAAKRGEFELYQALCVGMTALSLHPEINGQLFNLPAQVTNHSLALLLSPTYHTIWIHSYNAGIELVLDLEKEEYQIFRPEHGRIYQKAMRLEQGTFLKFPFHTYFHEIAHILLFHDLYPRVLGTPEEEWSIWAHLEASISCLEEIVLAEIMSMQEDLSILLDGYSMSAMYQEYGDYRFQVLRGQSPAGVTGRDLALYRKRWIQQGQGEAAVPDNKVKRAILAAHPVAQEREIEIARSFSAYIQNQQQHTFWGQAASRRNRVSAFREVIDLLPSDPFCQQKYAESLDPDAWRSPGSVIAGSPPALCTATRQRNRQIFEWRELICRIAELRGFLQQEHAEQEALDALLAIAQRSASALTGSEPDDLHELRDAALHCLAAVSNQPVRERAARLLQNQFTHLLEPH</sequence>
<evidence type="ECO:0000313" key="1">
    <source>
        <dbReference type="EMBL" id="MFD2171608.1"/>
    </source>
</evidence>
<dbReference type="RefSeq" id="WP_386048563.1">
    <property type="nucleotide sequence ID" value="NZ_JBHUIO010000011.1"/>
</dbReference>
<dbReference type="Proteomes" id="UP001597343">
    <property type="component" value="Unassembled WGS sequence"/>
</dbReference>
<reference evidence="2" key="1">
    <citation type="journal article" date="2019" name="Int. J. Syst. Evol. Microbiol.">
        <title>The Global Catalogue of Microorganisms (GCM) 10K type strain sequencing project: providing services to taxonomists for standard genome sequencing and annotation.</title>
        <authorList>
            <consortium name="The Broad Institute Genomics Platform"/>
            <consortium name="The Broad Institute Genome Sequencing Center for Infectious Disease"/>
            <person name="Wu L."/>
            <person name="Ma J."/>
        </authorList>
    </citation>
    <scope>NUCLEOTIDE SEQUENCE [LARGE SCALE GENOMIC DNA]</scope>
    <source>
        <strain evidence="2">CGMCC 1.13574</strain>
    </source>
</reference>
<protein>
    <submittedName>
        <fullName evidence="1">Uncharacterized protein</fullName>
    </submittedName>
</protein>
<organism evidence="1 2">
    <name type="scientific">Tumebacillus lipolyticus</name>
    <dbReference type="NCBI Taxonomy" id="1280370"/>
    <lineage>
        <taxon>Bacteria</taxon>
        <taxon>Bacillati</taxon>
        <taxon>Bacillota</taxon>
        <taxon>Bacilli</taxon>
        <taxon>Bacillales</taxon>
        <taxon>Alicyclobacillaceae</taxon>
        <taxon>Tumebacillus</taxon>
    </lineage>
</organism>
<keyword evidence="2" id="KW-1185">Reference proteome</keyword>
<evidence type="ECO:0000313" key="2">
    <source>
        <dbReference type="Proteomes" id="UP001597343"/>
    </source>
</evidence>
<proteinExistence type="predicted"/>
<dbReference type="EMBL" id="JBHUIO010000011">
    <property type="protein sequence ID" value="MFD2171608.1"/>
    <property type="molecule type" value="Genomic_DNA"/>
</dbReference>
<name>A0ABW5A030_9BACL</name>
<comment type="caution">
    <text evidence="1">The sequence shown here is derived from an EMBL/GenBank/DDBJ whole genome shotgun (WGS) entry which is preliminary data.</text>
</comment>